<dbReference type="PANTHER" id="PTHR48098:SF6">
    <property type="entry name" value="FERRI-BACILLIBACTIN ESTERASE BESA"/>
    <property type="match status" value="1"/>
</dbReference>
<dbReference type="EMBL" id="FQVG01000050">
    <property type="protein sequence ID" value="SHF27865.1"/>
    <property type="molecule type" value="Genomic_DNA"/>
</dbReference>
<accession>A0A1M5ACF1</accession>
<dbReference type="RefSeq" id="WP_073249634.1">
    <property type="nucleotide sequence ID" value="NZ_FQVG01000050.1"/>
</dbReference>
<keyword evidence="1" id="KW-0378">Hydrolase</keyword>
<evidence type="ECO:0000313" key="1">
    <source>
        <dbReference type="EMBL" id="SHF27865.1"/>
    </source>
</evidence>
<sequence length="270" mass="31917">MDRIIIKEIYMKELDRKRNIRIYLPLDYYENENKRYPVIYMHDGQNLFDHQLSYSGHSWEVKETLDRMQENGEIEGFIVVGIDNNQEGFKRLDEYSPWKNEEIESLLERGIKDGAGGEGKEYAEFIVKTLKPYIDENFRTLSDRENTIVAGSSMGGFISLYIGFKYQDVFSKIGAFSTAAWFKEGELLEFLREEGQREEMKVYLDIGTEETSNDNEPNFKDYYINGTIRIYETLCEFMDKQNIKLIIDEGATHSEIHWAKRFPEFIRFIK</sequence>
<organism evidence="1 2">
    <name type="scientific">Caloramator proteoclasticus DSM 10124</name>
    <dbReference type="NCBI Taxonomy" id="1121262"/>
    <lineage>
        <taxon>Bacteria</taxon>
        <taxon>Bacillati</taxon>
        <taxon>Bacillota</taxon>
        <taxon>Clostridia</taxon>
        <taxon>Eubacteriales</taxon>
        <taxon>Clostridiaceae</taxon>
        <taxon>Caloramator</taxon>
    </lineage>
</organism>
<name>A0A1M5ACF1_9CLOT</name>
<proteinExistence type="predicted"/>
<reference evidence="2" key="1">
    <citation type="submission" date="2016-11" db="EMBL/GenBank/DDBJ databases">
        <authorList>
            <person name="Varghese N."/>
            <person name="Submissions S."/>
        </authorList>
    </citation>
    <scope>NUCLEOTIDE SEQUENCE [LARGE SCALE GENOMIC DNA]</scope>
    <source>
        <strain evidence="2">DSM 10124</strain>
    </source>
</reference>
<dbReference type="InterPro" id="IPR029058">
    <property type="entry name" value="AB_hydrolase_fold"/>
</dbReference>
<dbReference type="AlphaFoldDB" id="A0A1M5ACF1"/>
<dbReference type="Pfam" id="PF00756">
    <property type="entry name" value="Esterase"/>
    <property type="match status" value="1"/>
</dbReference>
<protein>
    <submittedName>
        <fullName evidence="1">Predicted hydrolase of the alpha/beta superfamily</fullName>
    </submittedName>
</protein>
<keyword evidence="2" id="KW-1185">Reference proteome</keyword>
<dbReference type="SUPFAM" id="SSF53474">
    <property type="entry name" value="alpha/beta-Hydrolases"/>
    <property type="match status" value="1"/>
</dbReference>
<dbReference type="Gene3D" id="3.40.50.1820">
    <property type="entry name" value="alpha/beta hydrolase"/>
    <property type="match status" value="1"/>
</dbReference>
<gene>
    <name evidence="1" type="ORF">SAMN02746091_02156</name>
</gene>
<dbReference type="InterPro" id="IPR000801">
    <property type="entry name" value="Esterase-like"/>
</dbReference>
<dbReference type="InterPro" id="IPR050583">
    <property type="entry name" value="Mycobacterial_A85_antigen"/>
</dbReference>
<dbReference type="PANTHER" id="PTHR48098">
    <property type="entry name" value="ENTEROCHELIN ESTERASE-RELATED"/>
    <property type="match status" value="1"/>
</dbReference>
<dbReference type="GO" id="GO:0016787">
    <property type="term" value="F:hydrolase activity"/>
    <property type="evidence" value="ECO:0007669"/>
    <property type="project" value="UniProtKB-KW"/>
</dbReference>
<dbReference type="Proteomes" id="UP000184423">
    <property type="component" value="Unassembled WGS sequence"/>
</dbReference>
<evidence type="ECO:0000313" key="2">
    <source>
        <dbReference type="Proteomes" id="UP000184423"/>
    </source>
</evidence>